<dbReference type="NCBIfam" id="NF009150">
    <property type="entry name" value="PRK12497.1-3"/>
    <property type="match status" value="1"/>
</dbReference>
<name>A0A369CH67_9GAMM</name>
<evidence type="ECO:0000313" key="4">
    <source>
        <dbReference type="Proteomes" id="UP000252707"/>
    </source>
</evidence>
<evidence type="ECO:0000313" key="3">
    <source>
        <dbReference type="EMBL" id="RCX33420.1"/>
    </source>
</evidence>
<dbReference type="Gene3D" id="3.40.1350.10">
    <property type="match status" value="1"/>
</dbReference>
<organism evidence="3 4">
    <name type="scientific">Thioalbus denitrificans</name>
    <dbReference type="NCBI Taxonomy" id="547122"/>
    <lineage>
        <taxon>Bacteria</taxon>
        <taxon>Pseudomonadati</taxon>
        <taxon>Pseudomonadota</taxon>
        <taxon>Gammaproteobacteria</taxon>
        <taxon>Chromatiales</taxon>
        <taxon>Ectothiorhodospiraceae</taxon>
        <taxon>Thioalbus</taxon>
    </lineage>
</organism>
<dbReference type="PANTHER" id="PTHR34039">
    <property type="entry name" value="UPF0102 PROTEIN YRAN"/>
    <property type="match status" value="1"/>
</dbReference>
<proteinExistence type="inferred from homology"/>
<keyword evidence="3" id="KW-0378">Hydrolase</keyword>
<dbReference type="InterPro" id="IPR011335">
    <property type="entry name" value="Restrct_endonuc-II-like"/>
</dbReference>
<evidence type="ECO:0000256" key="2">
    <source>
        <dbReference type="HAMAP-Rule" id="MF_00048"/>
    </source>
</evidence>
<keyword evidence="3" id="KW-0255">Endonuclease</keyword>
<gene>
    <name evidence="3" type="ORF">DFQ59_101722</name>
</gene>
<comment type="caution">
    <text evidence="3">The sequence shown here is derived from an EMBL/GenBank/DDBJ whole genome shotgun (WGS) entry which is preliminary data.</text>
</comment>
<dbReference type="SUPFAM" id="SSF52980">
    <property type="entry name" value="Restriction endonuclease-like"/>
    <property type="match status" value="1"/>
</dbReference>
<dbReference type="CDD" id="cd20736">
    <property type="entry name" value="PoNe_Nuclease"/>
    <property type="match status" value="1"/>
</dbReference>
<dbReference type="Pfam" id="PF02021">
    <property type="entry name" value="UPF0102"/>
    <property type="match status" value="1"/>
</dbReference>
<dbReference type="NCBIfam" id="TIGR00252">
    <property type="entry name" value="YraN family protein"/>
    <property type="match status" value="1"/>
</dbReference>
<dbReference type="RefSeq" id="WP_114278263.1">
    <property type="nucleotide sequence ID" value="NZ_QPJY01000001.1"/>
</dbReference>
<dbReference type="InterPro" id="IPR003509">
    <property type="entry name" value="UPF0102_YraN-like"/>
</dbReference>
<dbReference type="AlphaFoldDB" id="A0A369CH67"/>
<comment type="similarity">
    <text evidence="1 2">Belongs to the UPF0102 family.</text>
</comment>
<dbReference type="OrthoDB" id="9794876at2"/>
<dbReference type="PANTHER" id="PTHR34039:SF1">
    <property type="entry name" value="UPF0102 PROTEIN YRAN"/>
    <property type="match status" value="1"/>
</dbReference>
<keyword evidence="4" id="KW-1185">Reference proteome</keyword>
<dbReference type="EMBL" id="QPJY01000001">
    <property type="protein sequence ID" value="RCX33420.1"/>
    <property type="molecule type" value="Genomic_DNA"/>
</dbReference>
<dbReference type="InterPro" id="IPR011856">
    <property type="entry name" value="tRNA_endonuc-like_dom_sf"/>
</dbReference>
<dbReference type="HAMAP" id="MF_00048">
    <property type="entry name" value="UPF0102"/>
    <property type="match status" value="1"/>
</dbReference>
<protein>
    <recommendedName>
        <fullName evidence="2">UPF0102 protein DFQ59_101722</fullName>
    </recommendedName>
</protein>
<accession>A0A369CH67</accession>
<reference evidence="3 4" key="1">
    <citation type="submission" date="2018-07" db="EMBL/GenBank/DDBJ databases">
        <title>Genomic Encyclopedia of Type Strains, Phase IV (KMG-IV): sequencing the most valuable type-strain genomes for metagenomic binning, comparative biology and taxonomic classification.</title>
        <authorList>
            <person name="Goeker M."/>
        </authorList>
    </citation>
    <scope>NUCLEOTIDE SEQUENCE [LARGE SCALE GENOMIC DNA]</scope>
    <source>
        <strain evidence="3 4">DSM 26407</strain>
    </source>
</reference>
<dbReference type="Proteomes" id="UP000252707">
    <property type="component" value="Unassembled WGS sequence"/>
</dbReference>
<dbReference type="GO" id="GO:0004519">
    <property type="term" value="F:endonuclease activity"/>
    <property type="evidence" value="ECO:0007669"/>
    <property type="project" value="UniProtKB-KW"/>
</dbReference>
<keyword evidence="3" id="KW-0540">Nuclease</keyword>
<dbReference type="GO" id="GO:0003676">
    <property type="term" value="F:nucleic acid binding"/>
    <property type="evidence" value="ECO:0007669"/>
    <property type="project" value="InterPro"/>
</dbReference>
<sequence length="128" mass="14224">MNTPPGSGTRPTDRGREAEERACRHLTAAGLRLLERNFNSRRGEIDLVMREGATLVFVEVRYRRSDRFGSGAESVDRRKMSRILAAARHYLQLHPGAADRPCRFDVVAIGPGDGNGGIDWIRDAFGTD</sequence>
<evidence type="ECO:0000256" key="1">
    <source>
        <dbReference type="ARBA" id="ARBA00006738"/>
    </source>
</evidence>